<keyword evidence="1" id="KW-0732">Signal</keyword>
<dbReference type="AlphaFoldDB" id="A0A8H3GQQ6"/>
<dbReference type="EMBL" id="CAJMXA010001543">
    <property type="protein sequence ID" value="CAE6462730.1"/>
    <property type="molecule type" value="Genomic_DNA"/>
</dbReference>
<organism evidence="2 3">
    <name type="scientific">Rhizoctonia solani</name>
    <dbReference type="NCBI Taxonomy" id="456999"/>
    <lineage>
        <taxon>Eukaryota</taxon>
        <taxon>Fungi</taxon>
        <taxon>Dikarya</taxon>
        <taxon>Basidiomycota</taxon>
        <taxon>Agaricomycotina</taxon>
        <taxon>Agaricomycetes</taxon>
        <taxon>Cantharellales</taxon>
        <taxon>Ceratobasidiaceae</taxon>
        <taxon>Rhizoctonia</taxon>
    </lineage>
</organism>
<feature type="chain" id="PRO_5034152102" description="Transmembrane protein" evidence="1">
    <location>
        <begin position="23"/>
        <end position="183"/>
    </location>
</feature>
<evidence type="ECO:0008006" key="4">
    <source>
        <dbReference type="Google" id="ProtNLM"/>
    </source>
</evidence>
<accession>A0A8H3GQQ6</accession>
<reference evidence="2" key="1">
    <citation type="submission" date="2021-01" db="EMBL/GenBank/DDBJ databases">
        <authorList>
            <person name="Kaushik A."/>
        </authorList>
    </citation>
    <scope>NUCLEOTIDE SEQUENCE</scope>
    <source>
        <strain evidence="2">AG6-10EEA</strain>
    </source>
</reference>
<name>A0A8H3GQQ6_9AGAM</name>
<evidence type="ECO:0000313" key="2">
    <source>
        <dbReference type="EMBL" id="CAE6462730.1"/>
    </source>
</evidence>
<comment type="caution">
    <text evidence="2">The sequence shown here is derived from an EMBL/GenBank/DDBJ whole genome shotgun (WGS) entry which is preliminary data.</text>
</comment>
<dbReference type="Proteomes" id="UP000663853">
    <property type="component" value="Unassembled WGS sequence"/>
</dbReference>
<evidence type="ECO:0000313" key="3">
    <source>
        <dbReference type="Proteomes" id="UP000663853"/>
    </source>
</evidence>
<feature type="signal peptide" evidence="1">
    <location>
        <begin position="1"/>
        <end position="22"/>
    </location>
</feature>
<sequence length="183" mass="19502">MFAGRLASILLFMLSLGFLVHAAGPMPRAVANRRDTGSLSQLTTLEGMTRKQLDSCMRVKTIDEAKPIIQVMISNIKSTTESLTSTGKIEVDDNAKTDIAVRMASIISLIVKILLSLSQKLGCDAIASLCGDIDTALEALLVAVNTCVEAILPLVAKKITDVKTEALLKLDLVECAKLLGFAA</sequence>
<gene>
    <name evidence="2" type="ORF">RDB_LOCUS63868</name>
</gene>
<proteinExistence type="predicted"/>
<protein>
    <recommendedName>
        <fullName evidence="4">Transmembrane protein</fullName>
    </recommendedName>
</protein>
<evidence type="ECO:0000256" key="1">
    <source>
        <dbReference type="SAM" id="SignalP"/>
    </source>
</evidence>